<proteinExistence type="predicted"/>
<reference evidence="1" key="1">
    <citation type="submission" date="2020-02" db="EMBL/GenBank/DDBJ databases">
        <authorList>
            <person name="Meier V. D."/>
        </authorList>
    </citation>
    <scope>NUCLEOTIDE SEQUENCE</scope>
    <source>
        <strain evidence="1">AVDCRST_MAG04</strain>
    </source>
</reference>
<name>A0A6J4JLY8_9PROT</name>
<dbReference type="NCBIfam" id="TIGR03054">
    <property type="entry name" value="photo_alph_chp1"/>
    <property type="match status" value="1"/>
</dbReference>
<dbReference type="EMBL" id="CADCTL010000285">
    <property type="protein sequence ID" value="CAA9282097.1"/>
    <property type="molecule type" value="Genomic_DNA"/>
</dbReference>
<dbReference type="InterPro" id="IPR017495">
    <property type="entry name" value="PuhC"/>
</dbReference>
<dbReference type="AlphaFoldDB" id="A0A6J4JLY8"/>
<accession>A0A6J4JLY8</accession>
<evidence type="ECO:0008006" key="2">
    <source>
        <dbReference type="Google" id="ProtNLM"/>
    </source>
</evidence>
<evidence type="ECO:0000313" key="1">
    <source>
        <dbReference type="EMBL" id="CAA9282097.1"/>
    </source>
</evidence>
<organism evidence="1">
    <name type="scientific">uncultured Acetobacteraceae bacterium</name>
    <dbReference type="NCBI Taxonomy" id="169975"/>
    <lineage>
        <taxon>Bacteria</taxon>
        <taxon>Pseudomonadati</taxon>
        <taxon>Pseudomonadota</taxon>
        <taxon>Alphaproteobacteria</taxon>
        <taxon>Acetobacterales</taxon>
        <taxon>Acetobacteraceae</taxon>
        <taxon>environmental samples</taxon>
    </lineage>
</organism>
<gene>
    <name evidence="1" type="ORF">AVDCRST_MAG04-3801</name>
</gene>
<protein>
    <recommendedName>
        <fullName evidence="2">Photosynthetic complex assembly protein</fullName>
    </recommendedName>
</protein>
<sequence length="157" mass="16237">MRGAGGAVAKPPGPSMPLLLGLGALLLAVLLATAFLRPDAGDLDAGRGSRVLASADLHFEDQSDGGVSVSRAGDRRVIAVLAPGTEGFIRATLRGLARERRGVGLGPEKPFRLSTWADGGLSLEDLATGRTLDLRAFGPTQVEAFARLLPAAKEEGR</sequence>